<dbReference type="SUPFAM" id="SSF52058">
    <property type="entry name" value="L domain-like"/>
    <property type="match status" value="1"/>
</dbReference>
<dbReference type="PROSITE" id="PS00845">
    <property type="entry name" value="CAP_GLY_1"/>
    <property type="match status" value="1"/>
</dbReference>
<reference evidence="10" key="1">
    <citation type="submission" date="2021-04" db="EMBL/GenBank/DDBJ databases">
        <authorList>
            <person name="Chebbi M.A.C M."/>
        </authorList>
    </citation>
    <scope>NUCLEOTIDE SEQUENCE</scope>
</reference>
<dbReference type="SUPFAM" id="SSF54236">
    <property type="entry name" value="Ubiquitin-like"/>
    <property type="match status" value="1"/>
</dbReference>
<dbReference type="PANTHER" id="PTHR15454">
    <property type="entry name" value="NISCHARIN RELATED"/>
    <property type="match status" value="1"/>
</dbReference>
<evidence type="ECO:0000313" key="10">
    <source>
        <dbReference type="EMBL" id="CAG5101297.1"/>
    </source>
</evidence>
<sequence length="532" mass="60961">MVESVGTVSDCHKIGDRIDCDGHPGTVCYIGPVIDTNGLWLGIDWDDPARGKHNGTYHDVEYFKTILPTSGSFVRPGKVKTGISCLDAIRQRYGLVDDELAGVDRDKLFILKREIHAPFLEMVGFSKVNKKQSAFDQLKVVWLRDQLVSSAGVPGELLELCPNVRELDISKNLINSWRIVADICIQLKKLERLDVSENLLPTKIDVDLNAFANVNQLVMTRMNYDWSDIEWCSSLFPALRVLYVPFNSARVLREPLENSSLTQLVDLSLEGNNLSDWDEVLKLGNLLSLENLNLNSNKIERVKFFCDDGEEKTKSFPKLRQLHLSKNCITEWRSISELEKLNNLEDLKLRDNPVFDNEKLTTTRDLIIARISKLKLLNGEEIIREERNGAEYVYLKTFDEEWKNIADSDECQKKEFIENHPRYLSLIKKCGITEFPSSTKFSTEMKSDVITVEFVSSNVESKVQNVKRKIMKDMNVQKVMGLVQRIFKISGKIPTLLLIPSNRPNDEIPLDKFLQELSYYSIQDGDKIIVHW</sequence>
<comment type="caution">
    <text evidence="10">The sequence shown here is derived from an EMBL/GenBank/DDBJ whole genome shotgun (WGS) entry which is preliminary data.</text>
</comment>
<dbReference type="SMART" id="SM01052">
    <property type="entry name" value="CAP_GLY"/>
    <property type="match status" value="1"/>
</dbReference>
<dbReference type="Pfam" id="PF14580">
    <property type="entry name" value="LRR_9"/>
    <property type="match status" value="1"/>
</dbReference>
<proteinExistence type="inferred from homology"/>
<evidence type="ECO:0000256" key="6">
    <source>
        <dbReference type="ARBA" id="ARBA00022737"/>
    </source>
</evidence>
<dbReference type="AlphaFoldDB" id="A0A8J2HMH3"/>
<dbReference type="InterPro" id="IPR029071">
    <property type="entry name" value="Ubiquitin-like_domsf"/>
</dbReference>
<dbReference type="PROSITE" id="PS51450">
    <property type="entry name" value="LRR"/>
    <property type="match status" value="1"/>
</dbReference>
<organism evidence="10 11">
    <name type="scientific">Cotesia congregata</name>
    <name type="common">Parasitoid wasp</name>
    <name type="synonym">Apanteles congregatus</name>
    <dbReference type="NCBI Taxonomy" id="51543"/>
    <lineage>
        <taxon>Eukaryota</taxon>
        <taxon>Metazoa</taxon>
        <taxon>Ecdysozoa</taxon>
        <taxon>Arthropoda</taxon>
        <taxon>Hexapoda</taxon>
        <taxon>Insecta</taxon>
        <taxon>Pterygota</taxon>
        <taxon>Neoptera</taxon>
        <taxon>Endopterygota</taxon>
        <taxon>Hymenoptera</taxon>
        <taxon>Apocrita</taxon>
        <taxon>Ichneumonoidea</taxon>
        <taxon>Braconidae</taxon>
        <taxon>Microgastrinae</taxon>
        <taxon>Cotesia</taxon>
    </lineage>
</organism>
<dbReference type="InterPro" id="IPR000938">
    <property type="entry name" value="CAP-Gly_domain"/>
</dbReference>
<accession>A0A8J2HMH3</accession>
<keyword evidence="6" id="KW-0677">Repeat</keyword>
<dbReference type="EMBL" id="CAJNRD030001122">
    <property type="protein sequence ID" value="CAG5101297.1"/>
    <property type="molecule type" value="Genomic_DNA"/>
</dbReference>
<dbReference type="Proteomes" id="UP000786811">
    <property type="component" value="Unassembled WGS sequence"/>
</dbReference>
<evidence type="ECO:0000259" key="9">
    <source>
        <dbReference type="PROSITE" id="PS50245"/>
    </source>
</evidence>
<evidence type="ECO:0000256" key="7">
    <source>
        <dbReference type="ARBA" id="ARBA00023186"/>
    </source>
</evidence>
<dbReference type="CDD" id="cd17044">
    <property type="entry name" value="Ubl_TBCE"/>
    <property type="match status" value="1"/>
</dbReference>
<evidence type="ECO:0000256" key="8">
    <source>
        <dbReference type="ARBA" id="ARBA00030180"/>
    </source>
</evidence>
<evidence type="ECO:0000256" key="4">
    <source>
        <dbReference type="ARBA" id="ARBA00022490"/>
    </source>
</evidence>
<dbReference type="InterPro" id="IPR001611">
    <property type="entry name" value="Leu-rich_rpt"/>
</dbReference>
<feature type="domain" description="CAP-Gly" evidence="9">
    <location>
        <begin position="31"/>
        <end position="75"/>
    </location>
</feature>
<dbReference type="PROSITE" id="PS50245">
    <property type="entry name" value="CAP_GLY_2"/>
    <property type="match status" value="1"/>
</dbReference>
<name>A0A8J2HMH3_COTCN</name>
<keyword evidence="7" id="KW-0143">Chaperone</keyword>
<dbReference type="Gene3D" id="3.80.10.10">
    <property type="entry name" value="Ribonuclease Inhibitor"/>
    <property type="match status" value="3"/>
</dbReference>
<dbReference type="GO" id="GO:0005737">
    <property type="term" value="C:cytoplasm"/>
    <property type="evidence" value="ECO:0007669"/>
    <property type="project" value="UniProtKB-SubCell"/>
</dbReference>
<dbReference type="InterPro" id="IPR044079">
    <property type="entry name" value="Ubl_TBCE"/>
</dbReference>
<evidence type="ECO:0000313" key="11">
    <source>
        <dbReference type="Proteomes" id="UP000786811"/>
    </source>
</evidence>
<dbReference type="Gene3D" id="3.10.20.90">
    <property type="entry name" value="Phosphatidylinositol 3-kinase Catalytic Subunit, Chain A, domain 1"/>
    <property type="match status" value="1"/>
</dbReference>
<evidence type="ECO:0000256" key="3">
    <source>
        <dbReference type="ARBA" id="ARBA00015004"/>
    </source>
</evidence>
<evidence type="ECO:0000256" key="5">
    <source>
        <dbReference type="ARBA" id="ARBA00022614"/>
    </source>
</evidence>
<dbReference type="SUPFAM" id="SSF74924">
    <property type="entry name" value="Cap-Gly domain"/>
    <property type="match status" value="1"/>
</dbReference>
<evidence type="ECO:0000256" key="2">
    <source>
        <dbReference type="ARBA" id="ARBA00006286"/>
    </source>
</evidence>
<keyword evidence="5" id="KW-0433">Leucine-rich repeat</keyword>
<keyword evidence="4" id="KW-0963">Cytoplasm</keyword>
<protein>
    <recommendedName>
        <fullName evidence="3">Tubulin-specific chaperone E</fullName>
    </recommendedName>
    <alternativeName>
        <fullName evidence="8">Tubulin-folding cofactor E</fullName>
    </alternativeName>
</protein>
<comment type="subcellular location">
    <subcellularLocation>
        <location evidence="1">Cytoplasm</location>
    </subcellularLocation>
</comment>
<gene>
    <name evidence="10" type="ORF">HICCMSTLAB_LOCUS10370</name>
</gene>
<dbReference type="PANTHER" id="PTHR15454:SF73">
    <property type="entry name" value="DYNEIN AXONEMAL LIGHT CHAIN 1"/>
    <property type="match status" value="1"/>
</dbReference>
<dbReference type="OrthoDB" id="5273213at2759"/>
<comment type="similarity">
    <text evidence="2">Belongs to the TBCE family.</text>
</comment>
<dbReference type="InterPro" id="IPR032675">
    <property type="entry name" value="LRR_dom_sf"/>
</dbReference>
<evidence type="ECO:0000256" key="1">
    <source>
        <dbReference type="ARBA" id="ARBA00004496"/>
    </source>
</evidence>
<dbReference type="Pfam" id="PF01302">
    <property type="entry name" value="CAP_GLY"/>
    <property type="match status" value="1"/>
</dbReference>
<keyword evidence="11" id="KW-1185">Reference proteome</keyword>
<dbReference type="Gene3D" id="2.30.30.190">
    <property type="entry name" value="CAP Gly-rich-like domain"/>
    <property type="match status" value="1"/>
</dbReference>
<dbReference type="InterPro" id="IPR036859">
    <property type="entry name" value="CAP-Gly_dom_sf"/>
</dbReference>